<dbReference type="Proteomes" id="UP000886998">
    <property type="component" value="Unassembled WGS sequence"/>
</dbReference>
<reference evidence="1" key="1">
    <citation type="submission" date="2020-08" db="EMBL/GenBank/DDBJ databases">
        <title>Multicomponent nature underlies the extraordinary mechanical properties of spider dragline silk.</title>
        <authorList>
            <person name="Kono N."/>
            <person name="Nakamura H."/>
            <person name="Mori M."/>
            <person name="Yoshida Y."/>
            <person name="Ohtoshi R."/>
            <person name="Malay A.D."/>
            <person name="Moran D.A.P."/>
            <person name="Tomita M."/>
            <person name="Numata K."/>
            <person name="Arakawa K."/>
        </authorList>
    </citation>
    <scope>NUCLEOTIDE SEQUENCE</scope>
</reference>
<accession>A0A8X6MJX4</accession>
<proteinExistence type="predicted"/>
<protein>
    <submittedName>
        <fullName evidence="1">Uncharacterized protein</fullName>
    </submittedName>
</protein>
<gene>
    <name evidence="1" type="ORF">TNIN_327831</name>
</gene>
<comment type="caution">
    <text evidence="1">The sequence shown here is derived from an EMBL/GenBank/DDBJ whole genome shotgun (WGS) entry which is preliminary data.</text>
</comment>
<evidence type="ECO:0000313" key="1">
    <source>
        <dbReference type="EMBL" id="GFS65063.1"/>
    </source>
</evidence>
<dbReference type="EMBL" id="BMAV01028098">
    <property type="protein sequence ID" value="GFS65063.1"/>
    <property type="molecule type" value="Genomic_DNA"/>
</dbReference>
<evidence type="ECO:0000313" key="2">
    <source>
        <dbReference type="Proteomes" id="UP000886998"/>
    </source>
</evidence>
<name>A0A8X6MJX4_9ARAC</name>
<sequence length="82" mass="9021">MVLLSHLSALTSHRMKTLAPSPHPRCFSVDPQPPLSLEEDYSQGLLEWMAVANSQKFQRQIALYGIFGDGKCGLGKCGETKC</sequence>
<dbReference type="AlphaFoldDB" id="A0A8X6MJX4"/>
<organism evidence="1 2">
    <name type="scientific">Trichonephila inaurata madagascariensis</name>
    <dbReference type="NCBI Taxonomy" id="2747483"/>
    <lineage>
        <taxon>Eukaryota</taxon>
        <taxon>Metazoa</taxon>
        <taxon>Ecdysozoa</taxon>
        <taxon>Arthropoda</taxon>
        <taxon>Chelicerata</taxon>
        <taxon>Arachnida</taxon>
        <taxon>Araneae</taxon>
        <taxon>Araneomorphae</taxon>
        <taxon>Entelegynae</taxon>
        <taxon>Araneoidea</taxon>
        <taxon>Nephilidae</taxon>
        <taxon>Trichonephila</taxon>
        <taxon>Trichonephila inaurata</taxon>
    </lineage>
</organism>
<keyword evidence="2" id="KW-1185">Reference proteome</keyword>